<proteinExistence type="predicted"/>
<accession>A0A840NT33</accession>
<gene>
    <name evidence="2" type="ORF">HNP84_001577</name>
</gene>
<comment type="caution">
    <text evidence="2">The sequence shown here is derived from an EMBL/GenBank/DDBJ whole genome shotgun (WGS) entry which is preliminary data.</text>
</comment>
<dbReference type="AlphaFoldDB" id="A0A840NT33"/>
<keyword evidence="3" id="KW-1185">Reference proteome</keyword>
<protein>
    <recommendedName>
        <fullName evidence="4">DNA-binding protein</fullName>
    </recommendedName>
</protein>
<dbReference type="RefSeq" id="WP_185048683.1">
    <property type="nucleotide sequence ID" value="NZ_BAABIX010000009.1"/>
</dbReference>
<evidence type="ECO:0000313" key="2">
    <source>
        <dbReference type="EMBL" id="MBB5131864.1"/>
    </source>
</evidence>
<dbReference type="EMBL" id="JACHGN010000003">
    <property type="protein sequence ID" value="MBB5131864.1"/>
    <property type="molecule type" value="Genomic_DNA"/>
</dbReference>
<feature type="region of interest" description="Disordered" evidence="1">
    <location>
        <begin position="1"/>
        <end position="26"/>
    </location>
</feature>
<evidence type="ECO:0000256" key="1">
    <source>
        <dbReference type="SAM" id="MobiDB-lite"/>
    </source>
</evidence>
<name>A0A840NT33_9ACTN</name>
<organism evidence="2 3">
    <name type="scientific">Thermocatellispora tengchongensis</name>
    <dbReference type="NCBI Taxonomy" id="1073253"/>
    <lineage>
        <taxon>Bacteria</taxon>
        <taxon>Bacillati</taxon>
        <taxon>Actinomycetota</taxon>
        <taxon>Actinomycetes</taxon>
        <taxon>Streptosporangiales</taxon>
        <taxon>Streptosporangiaceae</taxon>
        <taxon>Thermocatellispora</taxon>
    </lineage>
</organism>
<evidence type="ECO:0008006" key="4">
    <source>
        <dbReference type="Google" id="ProtNLM"/>
    </source>
</evidence>
<dbReference type="Proteomes" id="UP000578449">
    <property type="component" value="Unassembled WGS sequence"/>
</dbReference>
<feature type="compositionally biased region" description="Low complexity" evidence="1">
    <location>
        <begin position="9"/>
        <end position="22"/>
    </location>
</feature>
<sequence length="908" mass="97059">MRTDPPIGPGAADAGDLLPLGGDEPGTEPVHARAYLHPHLPGRPVVVLTGATEAQVRDRVLGALGFTRPEAPGRPVARRRTGGAGYPEWALRHDPDRAERALAAAPAMARAARLAGSRPGTAASAYAGIAARLPPAHLPAFWEQAGRHFIQARQPAHAGLMFARAREAEQAHRLPVDEAARRAAYLEFSLAGALPAKAVTAYAADLAARYHPGRAREELLALAVRRTLGGLPPWADLPRQLRTLARAAGLDAQAEERRALASLLAMPSVRCAAPAFWEGYRPRLVRLARRSPELRLTLLHLFPYADIDEWWLDLLGEAGALGDLERDPDPGAWLTRMAAHLKRGRRARPAPTPLLELVARLRPGPHPVRLGEGESWRARYLDADLLDACLAAGLPVEDPAPGLAVDLYEWLRTRRRDLAAAAADPRYAPLLHAAVGVHAAERGVEDLLPVPALRPFVREWIAAESAAAARGGLADAKEAVARLERLAGGAALSVLPGTREAIRGIDLTLPLRRTLAAGVLDELGWDALDDAADELGPDAEITASWPVLTLYTRTRAIAVGPEGRVAEHDLALPPPAQSHTVIYSAGAFLVVWHDGHGRRGYWSTEPDAVRTVAGRGWSVYPNAGHGFAFLAEDGARVTGRTLLRPGDMRVEDTPRLLCEGGAYWAQPEVWRAELRELDPRTGDLGPPAAPPFLAAAALPEGHEWAVEACTLAPLPEGVRESPLGTDGARLGARVSTDGHGGYRVESVDGRAAALRIERGLAPWGLLALPGAGAPMVVAGESIVWLLDPADGAGHWQAAIGPNEHWTPSTAGLARGTPIVPPPAFWHFLRPRDPAASAALRRIARPQVRRLLAAAVADLSEDAKRPDLPLLDAALTSLATHPRLRRGLSGVIRQAAELHMRLTHLTTPA</sequence>
<reference evidence="2 3" key="1">
    <citation type="submission" date="2020-08" db="EMBL/GenBank/DDBJ databases">
        <title>Genomic Encyclopedia of Type Strains, Phase IV (KMG-IV): sequencing the most valuable type-strain genomes for metagenomic binning, comparative biology and taxonomic classification.</title>
        <authorList>
            <person name="Goeker M."/>
        </authorList>
    </citation>
    <scope>NUCLEOTIDE SEQUENCE [LARGE SCALE GENOMIC DNA]</scope>
    <source>
        <strain evidence="2 3">DSM 45615</strain>
    </source>
</reference>
<evidence type="ECO:0000313" key="3">
    <source>
        <dbReference type="Proteomes" id="UP000578449"/>
    </source>
</evidence>